<name>A0A6F9EHA0_9BACL</name>
<accession>A0A6F9EHA0</accession>
<keyword evidence="1" id="KW-0808">Transferase</keyword>
<organism evidence="1 2">
    <name type="scientific">Kyrpidia spormannii</name>
    <dbReference type="NCBI Taxonomy" id="2055160"/>
    <lineage>
        <taxon>Bacteria</taxon>
        <taxon>Bacillati</taxon>
        <taxon>Bacillota</taxon>
        <taxon>Bacilli</taxon>
        <taxon>Bacillales</taxon>
        <taxon>Alicyclobacillaceae</taxon>
        <taxon>Kyrpidia</taxon>
    </lineage>
</organism>
<reference evidence="1 2" key="1">
    <citation type="submission" date="2020-04" db="EMBL/GenBank/DDBJ databases">
        <authorList>
            <person name="Hogendoorn C."/>
        </authorList>
    </citation>
    <scope>NUCLEOTIDE SEQUENCE [LARGE SCALE GENOMIC DNA]</scope>
    <source>
        <strain evidence="1">COOX1</strain>
    </source>
</reference>
<sequence>MFIVHRHHLKSDTFRRVARILDRAGSDAELEEGLRDVMFQVSRATVRRLPGKFAVRQFRIGRLRVSYDASVDAYCIQFDPGREPARASTQYHCFPLRHFWMANAVYDESGHLFALELMGNPGAKTPVPLAPGTRPS</sequence>
<evidence type="ECO:0000313" key="2">
    <source>
        <dbReference type="Proteomes" id="UP000502196"/>
    </source>
</evidence>
<dbReference type="Proteomes" id="UP000502196">
    <property type="component" value="Chromosome"/>
</dbReference>
<gene>
    <name evidence="1" type="ORF">COOX1_3125</name>
</gene>
<dbReference type="AlphaFoldDB" id="A0A6F9EHA0"/>
<proteinExistence type="predicted"/>
<keyword evidence="1" id="KW-0032">Aminotransferase</keyword>
<protein>
    <submittedName>
        <fullName evidence="1">Aminotransferase, class IV</fullName>
    </submittedName>
</protein>
<dbReference type="EMBL" id="LR792683">
    <property type="protein sequence ID" value="CAB3395868.1"/>
    <property type="molecule type" value="Genomic_DNA"/>
</dbReference>
<dbReference type="RefSeq" id="WP_170086422.1">
    <property type="nucleotide sequence ID" value="NZ_CP047972.1"/>
</dbReference>
<evidence type="ECO:0000313" key="1">
    <source>
        <dbReference type="EMBL" id="CAB3395868.1"/>
    </source>
</evidence>
<dbReference type="GO" id="GO:0008483">
    <property type="term" value="F:transaminase activity"/>
    <property type="evidence" value="ECO:0007669"/>
    <property type="project" value="UniProtKB-KW"/>
</dbReference>